<name>A0A2H0N5H6_9BACT</name>
<dbReference type="AlphaFoldDB" id="A0A2H0N5H6"/>
<dbReference type="PROSITE" id="PS50910">
    <property type="entry name" value="HEPN"/>
    <property type="match status" value="1"/>
</dbReference>
<feature type="domain" description="HEPN" evidence="1">
    <location>
        <begin position="10"/>
        <end position="125"/>
    </location>
</feature>
<dbReference type="SUPFAM" id="SSF81593">
    <property type="entry name" value="Nucleotidyltransferase substrate binding subunit/domain"/>
    <property type="match status" value="1"/>
</dbReference>
<dbReference type="Gene3D" id="1.20.120.330">
    <property type="entry name" value="Nucleotidyltransferases domain 2"/>
    <property type="match status" value="1"/>
</dbReference>
<comment type="caution">
    <text evidence="2">The sequence shown here is derived from an EMBL/GenBank/DDBJ whole genome shotgun (WGS) entry which is preliminary data.</text>
</comment>
<dbReference type="Pfam" id="PF05168">
    <property type="entry name" value="HEPN"/>
    <property type="match status" value="1"/>
</dbReference>
<reference evidence="2 3" key="1">
    <citation type="submission" date="2017-09" db="EMBL/GenBank/DDBJ databases">
        <title>Depth-based differentiation of microbial function through sediment-hosted aquifers and enrichment of novel symbionts in the deep terrestrial subsurface.</title>
        <authorList>
            <person name="Probst A.J."/>
            <person name="Ladd B."/>
            <person name="Jarett J.K."/>
            <person name="Geller-Mcgrath D.E."/>
            <person name="Sieber C.M."/>
            <person name="Emerson J.B."/>
            <person name="Anantharaman K."/>
            <person name="Thomas B.C."/>
            <person name="Malmstrom R."/>
            <person name="Stieglmeier M."/>
            <person name="Klingl A."/>
            <person name="Woyke T."/>
            <person name="Ryan C.M."/>
            <person name="Banfield J.F."/>
        </authorList>
    </citation>
    <scope>NUCLEOTIDE SEQUENCE [LARGE SCALE GENOMIC DNA]</scope>
    <source>
        <strain evidence="2">CG11_big_fil_rev_8_21_14_0_20_43_7</strain>
    </source>
</reference>
<organism evidence="2 3">
    <name type="scientific">Candidatus Magasanikbacteria bacterium CG11_big_fil_rev_8_21_14_0_20_43_7</name>
    <dbReference type="NCBI Taxonomy" id="1974654"/>
    <lineage>
        <taxon>Bacteria</taxon>
        <taxon>Candidatus Magasanikiibacteriota</taxon>
    </lineage>
</organism>
<dbReference type="EMBL" id="PCWM01000016">
    <property type="protein sequence ID" value="PIR03355.1"/>
    <property type="molecule type" value="Genomic_DNA"/>
</dbReference>
<dbReference type="Proteomes" id="UP000229782">
    <property type="component" value="Unassembled WGS sequence"/>
</dbReference>
<evidence type="ECO:0000313" key="2">
    <source>
        <dbReference type="EMBL" id="PIR03355.1"/>
    </source>
</evidence>
<dbReference type="InterPro" id="IPR007842">
    <property type="entry name" value="HEPN_dom"/>
</dbReference>
<protein>
    <recommendedName>
        <fullName evidence="1">HEPN domain-containing protein</fullName>
    </recommendedName>
</protein>
<proteinExistence type="predicted"/>
<evidence type="ECO:0000259" key="1">
    <source>
        <dbReference type="PROSITE" id="PS50910"/>
    </source>
</evidence>
<sequence>MKKNAFSYWKEHAENDFKVAAILFEEGERKGFAYQACVFHCHQAVEKMMKAIVVSHNSMPPRIHDLVALSMKLDIAIPEDIAAALDALNPHYLRPRYPDVPFSRAFQFTYNRRNTQKIIEQTTDILVWLRHQFKTS</sequence>
<accession>A0A2H0N5H6</accession>
<evidence type="ECO:0000313" key="3">
    <source>
        <dbReference type="Proteomes" id="UP000229782"/>
    </source>
</evidence>
<dbReference type="SMART" id="SM00748">
    <property type="entry name" value="HEPN"/>
    <property type="match status" value="1"/>
</dbReference>
<gene>
    <name evidence="2" type="ORF">COV60_00805</name>
</gene>